<dbReference type="AlphaFoldDB" id="A0A8J0TU99"/>
<protein>
    <submittedName>
        <fullName evidence="5">Z-DNA-binding protein 1</fullName>
    </submittedName>
</protein>
<dbReference type="GO" id="GO:0003726">
    <property type="term" value="F:double-stranded RNA adenosine deaminase activity"/>
    <property type="evidence" value="ECO:0007669"/>
    <property type="project" value="InterPro"/>
</dbReference>
<dbReference type="GO" id="GO:0060340">
    <property type="term" value="P:positive regulation of type I interferon-mediated signaling pathway"/>
    <property type="evidence" value="ECO:0007669"/>
    <property type="project" value="InterPro"/>
</dbReference>
<evidence type="ECO:0000313" key="5">
    <source>
        <dbReference type="RefSeq" id="XP_018090448.1"/>
    </source>
</evidence>
<dbReference type="Gene3D" id="1.10.10.10">
    <property type="entry name" value="Winged helix-like DNA-binding domain superfamily/Winged helix DNA-binding domain"/>
    <property type="match status" value="2"/>
</dbReference>
<feature type="compositionally biased region" description="Polar residues" evidence="2">
    <location>
        <begin position="132"/>
        <end position="146"/>
    </location>
</feature>
<evidence type="ECO:0000313" key="4">
    <source>
        <dbReference type="Proteomes" id="UP000186698"/>
    </source>
</evidence>
<feature type="compositionally biased region" description="Polar residues" evidence="2">
    <location>
        <begin position="95"/>
        <end position="110"/>
    </location>
</feature>
<gene>
    <name evidence="5" type="primary">LOC108700918</name>
</gene>
<evidence type="ECO:0000259" key="3">
    <source>
        <dbReference type="PROSITE" id="PS50139"/>
    </source>
</evidence>
<dbReference type="GO" id="GO:0003723">
    <property type="term" value="F:RNA binding"/>
    <property type="evidence" value="ECO:0007669"/>
    <property type="project" value="UniProtKB-KW"/>
</dbReference>
<dbReference type="SMART" id="SM00550">
    <property type="entry name" value="Zalpha"/>
    <property type="match status" value="2"/>
</dbReference>
<dbReference type="SUPFAM" id="SSF46785">
    <property type="entry name" value="Winged helix' DNA-binding domain"/>
    <property type="match status" value="2"/>
</dbReference>
<evidence type="ECO:0000256" key="1">
    <source>
        <dbReference type="ARBA" id="ARBA00022884"/>
    </source>
</evidence>
<dbReference type="GeneID" id="108700918"/>
<dbReference type="GO" id="GO:0003677">
    <property type="term" value="F:DNA binding"/>
    <property type="evidence" value="ECO:0007669"/>
    <property type="project" value="InterPro"/>
</dbReference>
<organism evidence="4 5">
    <name type="scientific">Xenopus laevis</name>
    <name type="common">African clawed frog</name>
    <dbReference type="NCBI Taxonomy" id="8355"/>
    <lineage>
        <taxon>Eukaryota</taxon>
        <taxon>Metazoa</taxon>
        <taxon>Chordata</taxon>
        <taxon>Craniata</taxon>
        <taxon>Vertebrata</taxon>
        <taxon>Euteleostomi</taxon>
        <taxon>Amphibia</taxon>
        <taxon>Batrachia</taxon>
        <taxon>Anura</taxon>
        <taxon>Pipoidea</taxon>
        <taxon>Pipidae</taxon>
        <taxon>Xenopodinae</taxon>
        <taxon>Xenopus</taxon>
        <taxon>Xenopus</taxon>
    </lineage>
</organism>
<dbReference type="OrthoDB" id="9909849at2759"/>
<dbReference type="InterPro" id="IPR042371">
    <property type="entry name" value="Z_dom"/>
</dbReference>
<sequence>MHLNRLVKRETLGTDQQIMAERSCTSGQKSPESSVQNRAELEKQIYNFLKHNGQQKAVTIGKALQTEKNKINSVLYDMKSKNLLSHNEKMWSVTQVTSQGDLLPSEQQSSSDRRLSNAEQGTKLTKPRDLLTSEQSSSDRSLSNSKHGTKLTKLQKDIYLFLKVNGQSKALNIAHGVNKTTAREVNPDLYQLNTMNLLQKDPLTNLWSVKPGMEEERAQKFPLCDPVGTDVKTCNCYLCQLEQSLKLRDKMLDNTDVSQSESVAYFDNVQPENLSEISDALEKMTVAGEATNDPQR</sequence>
<proteinExistence type="predicted"/>
<accession>A0A8J0TU99</accession>
<dbReference type="PROSITE" id="PS50139">
    <property type="entry name" value="Z_BINDING"/>
    <property type="match status" value="1"/>
</dbReference>
<dbReference type="InterPro" id="IPR042361">
    <property type="entry name" value="ZBP1"/>
</dbReference>
<dbReference type="PANTHER" id="PTHR14966:SF0">
    <property type="entry name" value="Z-DNA-BINDING PROTEIN 1"/>
    <property type="match status" value="1"/>
</dbReference>
<dbReference type="RefSeq" id="XP_018090448.1">
    <property type="nucleotide sequence ID" value="XM_018234959.2"/>
</dbReference>
<reference evidence="5" key="1">
    <citation type="submission" date="2025-08" db="UniProtKB">
        <authorList>
            <consortium name="RefSeq"/>
        </authorList>
    </citation>
    <scope>IDENTIFICATION</scope>
    <source>
        <strain evidence="5">J_2021</strain>
        <tissue evidence="5">Erythrocytes</tissue>
    </source>
</reference>
<dbReference type="PANTHER" id="PTHR14966">
    <property type="entry name" value="Z-DNA-BINDING PROTEIN 1"/>
    <property type="match status" value="1"/>
</dbReference>
<keyword evidence="4" id="KW-1185">Reference proteome</keyword>
<keyword evidence="1" id="KW-0694">RNA-binding</keyword>
<evidence type="ECO:0000256" key="2">
    <source>
        <dbReference type="SAM" id="MobiDB-lite"/>
    </source>
</evidence>
<feature type="domain" description="Z-binding" evidence="3">
    <location>
        <begin position="148"/>
        <end position="211"/>
    </location>
</feature>
<dbReference type="InterPro" id="IPR036388">
    <property type="entry name" value="WH-like_DNA-bd_sf"/>
</dbReference>
<dbReference type="InterPro" id="IPR036390">
    <property type="entry name" value="WH_DNA-bd_sf"/>
</dbReference>
<name>A0A8J0TU99_XENLA</name>
<dbReference type="KEGG" id="xla:108700918"/>
<feature type="region of interest" description="Disordered" evidence="2">
    <location>
        <begin position="95"/>
        <end position="147"/>
    </location>
</feature>
<dbReference type="CTD" id="108700918"/>
<dbReference type="Proteomes" id="UP000186698">
    <property type="component" value="Chromosome 9_10L"/>
</dbReference>